<evidence type="ECO:0000313" key="1">
    <source>
        <dbReference type="EMBL" id="TGY96706.1"/>
    </source>
</evidence>
<comment type="caution">
    <text evidence="1">The sequence shown here is derived from an EMBL/GenBank/DDBJ whole genome shotgun (WGS) entry which is preliminary data.</text>
</comment>
<dbReference type="EMBL" id="SRYA01000013">
    <property type="protein sequence ID" value="TGY96706.1"/>
    <property type="molecule type" value="Genomic_DNA"/>
</dbReference>
<protein>
    <submittedName>
        <fullName evidence="1">DUF3048 domain-containing protein</fullName>
    </submittedName>
</protein>
<dbReference type="Proteomes" id="UP000304953">
    <property type="component" value="Unassembled WGS sequence"/>
</dbReference>
<reference evidence="1" key="1">
    <citation type="submission" date="2019-04" db="EMBL/GenBank/DDBJ databases">
        <title>Microbes associate with the intestines of laboratory mice.</title>
        <authorList>
            <person name="Navarre W."/>
            <person name="Wong E."/>
            <person name="Huang K."/>
            <person name="Tropini C."/>
            <person name="Ng K."/>
            <person name="Yu B."/>
        </authorList>
    </citation>
    <scope>NUCLEOTIDE SEQUENCE</scope>
    <source>
        <strain evidence="1">NM01_1-7b</strain>
    </source>
</reference>
<gene>
    <name evidence="1" type="ORF">E5329_08020</name>
</gene>
<sequence>MKKRIVWLLLAALALSMFAGCGKKEEEPEETPAVEEETPTPEPETPTPEPTPEVPEGMARSYLTGQWIDGELAKKRPIAIMIGNTSDALPQYGISSADIIYEVPVEGSYTRLMAIFQDYSGLEKIGSVRSCRHYFIYFAREFDAIYTHYGQAAYAEPVLEREDVHNLSGMDSAIETIMFYRDANRKAPHNAFTSAEGIQAGLEKKGYRTELADTYSGHYKFAEDDAEVTPSGEDAIVVSPGYFVNKPWFVYNSEDGLYYRYEFKDKQIDGATEGQLTAKNILIQYCDWSKLDENGYMDINTTSGGAGIYITNGKMERVTWSKDNEDSPARYYNEAGEEITLNQGKTWVCIARKDYQDRFGVYATQEELSQARATEE</sequence>
<keyword evidence="2" id="KW-1185">Reference proteome</keyword>
<name>A0AC61RXW2_9FIRM</name>
<organism evidence="1 2">
    <name type="scientific">Petralouisia muris</name>
    <dbReference type="NCBI Taxonomy" id="3032872"/>
    <lineage>
        <taxon>Bacteria</taxon>
        <taxon>Bacillati</taxon>
        <taxon>Bacillota</taxon>
        <taxon>Clostridia</taxon>
        <taxon>Lachnospirales</taxon>
        <taxon>Lachnospiraceae</taxon>
        <taxon>Petralouisia</taxon>
    </lineage>
</organism>
<accession>A0AC61RXW2</accession>
<evidence type="ECO:0000313" key="2">
    <source>
        <dbReference type="Proteomes" id="UP000304953"/>
    </source>
</evidence>
<proteinExistence type="predicted"/>